<dbReference type="GO" id="GO:0003677">
    <property type="term" value="F:DNA binding"/>
    <property type="evidence" value="ECO:0007669"/>
    <property type="project" value="InterPro"/>
</dbReference>
<dbReference type="OrthoDB" id="9803736at2"/>
<evidence type="ECO:0000313" key="4">
    <source>
        <dbReference type="EMBL" id="TLQ41476.1"/>
    </source>
</evidence>
<dbReference type="AlphaFoldDB" id="A0A5R9DZH4"/>
<accession>A0A5R9DZH4</accession>
<evidence type="ECO:0000313" key="5">
    <source>
        <dbReference type="Proteomes" id="UP000306420"/>
    </source>
</evidence>
<dbReference type="EMBL" id="VBSP01000016">
    <property type="protein sequence ID" value="TLQ41476.1"/>
    <property type="molecule type" value="Genomic_DNA"/>
</dbReference>
<proteinExistence type="predicted"/>
<feature type="domain" description="Restriction system protein Mrr-like N-terminal" evidence="3">
    <location>
        <begin position="18"/>
        <end position="105"/>
    </location>
</feature>
<keyword evidence="4" id="KW-0255">Endonuclease</keyword>
<dbReference type="PANTHER" id="PTHR30015">
    <property type="entry name" value="MRR RESTRICTION SYSTEM PROTEIN"/>
    <property type="match status" value="1"/>
</dbReference>
<dbReference type="SUPFAM" id="SSF52980">
    <property type="entry name" value="Restriction endonuclease-like"/>
    <property type="match status" value="1"/>
</dbReference>
<dbReference type="Gene3D" id="3.40.1350.10">
    <property type="match status" value="1"/>
</dbReference>
<keyword evidence="4" id="KW-0540">Nuclease</keyword>
<evidence type="ECO:0000259" key="2">
    <source>
        <dbReference type="Pfam" id="PF04471"/>
    </source>
</evidence>
<dbReference type="PANTHER" id="PTHR30015:SF7">
    <property type="entry name" value="TYPE IV METHYL-DIRECTED RESTRICTION ENZYME ECOKMRR"/>
    <property type="match status" value="1"/>
</dbReference>
<keyword evidence="1" id="KW-0378">Hydrolase</keyword>
<evidence type="ECO:0000256" key="1">
    <source>
        <dbReference type="ARBA" id="ARBA00022801"/>
    </source>
</evidence>
<dbReference type="InterPro" id="IPR025745">
    <property type="entry name" value="Mrr-like_N_dom"/>
</dbReference>
<comment type="caution">
    <text evidence="4">The sequence shown here is derived from an EMBL/GenBank/DDBJ whole genome shotgun (WGS) entry which is preliminary data.</text>
</comment>
<reference evidence="4 5" key="1">
    <citation type="submission" date="2019-05" db="EMBL/GenBank/DDBJ databases">
        <title>The metagenome of a microbial culture collection derived from dairy environment covers the genomic content of the human microbiome.</title>
        <authorList>
            <person name="Roder T."/>
            <person name="Wuthrich D."/>
            <person name="Sattari Z."/>
            <person name="Von Ah U."/>
            <person name="Bar C."/>
            <person name="Ronchi F."/>
            <person name="Macpherson A.J."/>
            <person name="Ganal-Vonarburg S.C."/>
            <person name="Bruggmann R."/>
            <person name="Vergeres G."/>
        </authorList>
    </citation>
    <scope>NUCLEOTIDE SEQUENCE [LARGE SCALE GENOMIC DNA]</scope>
    <source>
        <strain evidence="4 5">FAM 24227</strain>
    </source>
</reference>
<protein>
    <submittedName>
        <fullName evidence="4">Restriction endonuclease</fullName>
    </submittedName>
</protein>
<sequence>MNRDWTKLKLSSNGIPTYDSLLPFVLEVTKNEEETTNKVIKQRLFDFLQVPKEVREKTYPDYPDTEPILPNRVSFTISDLFKAGALKRVKRGVYQITDSGLKLLEKYGGNLSKKHLEAQPEYIQYMSELQLRNQRTDGDSEAPNTEQPELNITKIINTKNNETAIELLDKIRDSDPFFFERLVVNLLDKMGYSGENGDAKVTSRSNDGGIDGIINQDPLGTSTVYLQAKRYKEENVIGRAAIQGFYGALAGVNADRGVFITTSSFSKGSKEFAKGQGIVLIDGIQLTELMLRYEVGVEKANEYIIYRIDNDFFELEE</sequence>
<dbReference type="InterPro" id="IPR052906">
    <property type="entry name" value="Type_IV_Methyl-Rstrct_Enzyme"/>
</dbReference>
<dbReference type="RefSeq" id="WP_138404460.1">
    <property type="nucleotide sequence ID" value="NZ_VBSP01000016.1"/>
</dbReference>
<dbReference type="GO" id="GO:0015666">
    <property type="term" value="F:restriction endodeoxyribonuclease activity"/>
    <property type="evidence" value="ECO:0007669"/>
    <property type="project" value="TreeGrafter"/>
</dbReference>
<dbReference type="Proteomes" id="UP000306420">
    <property type="component" value="Unassembled WGS sequence"/>
</dbReference>
<dbReference type="InterPro" id="IPR011335">
    <property type="entry name" value="Restrct_endonuc-II-like"/>
</dbReference>
<organism evidence="4 5">
    <name type="scientific">Ruoffia tabacinasalis</name>
    <dbReference type="NCBI Taxonomy" id="87458"/>
    <lineage>
        <taxon>Bacteria</taxon>
        <taxon>Bacillati</taxon>
        <taxon>Bacillota</taxon>
        <taxon>Bacilli</taxon>
        <taxon>Lactobacillales</taxon>
        <taxon>Aerococcaceae</taxon>
        <taxon>Ruoffia</taxon>
    </lineage>
</organism>
<name>A0A5R9DZH4_9LACT</name>
<dbReference type="Pfam" id="PF04471">
    <property type="entry name" value="Mrr_cat"/>
    <property type="match status" value="1"/>
</dbReference>
<dbReference type="InterPro" id="IPR007560">
    <property type="entry name" value="Restrct_endonuc_IV_Mrr"/>
</dbReference>
<dbReference type="InterPro" id="IPR011856">
    <property type="entry name" value="tRNA_endonuc-like_dom_sf"/>
</dbReference>
<dbReference type="Pfam" id="PF14338">
    <property type="entry name" value="Mrr_N"/>
    <property type="match status" value="1"/>
</dbReference>
<gene>
    <name evidence="4" type="ORF">FEZ33_05795</name>
</gene>
<dbReference type="GO" id="GO:0009307">
    <property type="term" value="P:DNA restriction-modification system"/>
    <property type="evidence" value="ECO:0007669"/>
    <property type="project" value="InterPro"/>
</dbReference>
<feature type="domain" description="Restriction endonuclease type IV Mrr" evidence="2">
    <location>
        <begin position="172"/>
        <end position="290"/>
    </location>
</feature>
<evidence type="ECO:0000259" key="3">
    <source>
        <dbReference type="Pfam" id="PF14338"/>
    </source>
</evidence>